<accession>A0A498INA7</accession>
<comment type="caution">
    <text evidence="1">The sequence shown here is derived from an EMBL/GenBank/DDBJ whole genome shotgun (WGS) entry which is preliminary data.</text>
</comment>
<reference evidence="1 2" key="1">
    <citation type="submission" date="2018-10" db="EMBL/GenBank/DDBJ databases">
        <title>A high-quality apple genome assembly.</title>
        <authorList>
            <person name="Hu J."/>
        </authorList>
    </citation>
    <scope>NUCLEOTIDE SEQUENCE [LARGE SCALE GENOMIC DNA]</scope>
    <source>
        <strain evidence="2">cv. HFTH1</strain>
        <tissue evidence="1">Young leaf</tissue>
    </source>
</reference>
<evidence type="ECO:0000313" key="1">
    <source>
        <dbReference type="EMBL" id="RXH83615.1"/>
    </source>
</evidence>
<proteinExistence type="predicted"/>
<dbReference type="AlphaFoldDB" id="A0A498INA7"/>
<sequence>MHCIYMLMISQKKKRPLSRSTSAIRAAPHTFRQKRNRPDILRQTYLSRTQSHSMGGATRMVRARPLFITQSQPVIGTRETSYHHRDVVGSQLDDTYNDLLTEAPTRKRSAVRRVNGSVPNLLDEDQCACWLVKTNHIVRIMQAKIMVVIVLVHSLLAHDMGAIIYQHCPMNTTYWKRMSDESKSDLVLEITLSRTINVSFGLDFFC</sequence>
<name>A0A498INA7_MALDO</name>
<dbReference type="Proteomes" id="UP000290289">
    <property type="component" value="Chromosome 11"/>
</dbReference>
<organism evidence="1 2">
    <name type="scientific">Malus domestica</name>
    <name type="common">Apple</name>
    <name type="synonym">Pyrus malus</name>
    <dbReference type="NCBI Taxonomy" id="3750"/>
    <lineage>
        <taxon>Eukaryota</taxon>
        <taxon>Viridiplantae</taxon>
        <taxon>Streptophyta</taxon>
        <taxon>Embryophyta</taxon>
        <taxon>Tracheophyta</taxon>
        <taxon>Spermatophyta</taxon>
        <taxon>Magnoliopsida</taxon>
        <taxon>eudicotyledons</taxon>
        <taxon>Gunneridae</taxon>
        <taxon>Pentapetalae</taxon>
        <taxon>rosids</taxon>
        <taxon>fabids</taxon>
        <taxon>Rosales</taxon>
        <taxon>Rosaceae</taxon>
        <taxon>Amygdaloideae</taxon>
        <taxon>Maleae</taxon>
        <taxon>Malus</taxon>
    </lineage>
</organism>
<evidence type="ECO:0000313" key="2">
    <source>
        <dbReference type="Proteomes" id="UP000290289"/>
    </source>
</evidence>
<keyword evidence="2" id="KW-1185">Reference proteome</keyword>
<gene>
    <name evidence="1" type="ORF">DVH24_005868</name>
</gene>
<protein>
    <submittedName>
        <fullName evidence="1">Uncharacterized protein</fullName>
    </submittedName>
</protein>
<dbReference type="EMBL" id="RDQH01000337">
    <property type="protein sequence ID" value="RXH83615.1"/>
    <property type="molecule type" value="Genomic_DNA"/>
</dbReference>